<proteinExistence type="predicted"/>
<dbReference type="EMBL" id="VKLW01000014">
    <property type="protein sequence ID" value="TYK33626.1"/>
    <property type="molecule type" value="Genomic_DNA"/>
</dbReference>
<keyword evidence="2" id="KW-1185">Reference proteome</keyword>
<dbReference type="AlphaFoldDB" id="A0A5D3EDA6"/>
<sequence>MNSIKHIFSICLLISVAACTEGTNETVESAYQLPVLPEPSYKFSRNGESSVNTLECDFLKYPIDRIFSAYLSGARITTSMDSVELLKLYNEGTYGVKPKELIATSSVHQPNRERILNDFKSWFDASARISGLGKINPAEHKNMEAEKGKTGYVGTSVGDKDVCFVNEKGVAVAEVYKYAIMGAIYLDKILNVHLSEVTTDNPDLRSAHDLTQLAVGHNYTDLEHHWDLAYGYYGFWKSLAQSDGLPALKDSHRRIFHCFVRGRTYMETSRYDEIKLQADTIRHELGRVVAVRAMNLLVGANTFANLKENPKYAFRLLSQAYGLIYASQFARNAQGQPFITYDETLKLLQTLEQEGGLWDRERLLGEEKEEGSLRHLAAQIGKIFEVSLKEIEK</sequence>
<evidence type="ECO:0000313" key="1">
    <source>
        <dbReference type="EMBL" id="TYK33626.1"/>
    </source>
</evidence>
<gene>
    <name evidence="1" type="ORF">FNJ60_07615</name>
</gene>
<dbReference type="Pfam" id="PF16148">
    <property type="entry name" value="DUF4856"/>
    <property type="match status" value="1"/>
</dbReference>
<evidence type="ECO:0000313" key="2">
    <source>
        <dbReference type="Proteomes" id="UP000324383"/>
    </source>
</evidence>
<dbReference type="RefSeq" id="WP_148730464.1">
    <property type="nucleotide sequence ID" value="NZ_VKLW01000014.1"/>
</dbReference>
<name>A0A5D3EDA6_9BACE</name>
<dbReference type="Proteomes" id="UP000324383">
    <property type="component" value="Unassembled WGS sequence"/>
</dbReference>
<accession>A0A5D3EDA6</accession>
<protein>
    <submittedName>
        <fullName evidence="1">DUF4856 domain-containing protein</fullName>
    </submittedName>
</protein>
<comment type="caution">
    <text evidence="1">The sequence shown here is derived from an EMBL/GenBank/DDBJ whole genome shotgun (WGS) entry which is preliminary data.</text>
</comment>
<reference evidence="1 2" key="1">
    <citation type="submission" date="2019-07" db="EMBL/GenBank/DDBJ databases">
        <title>Draft Genome Sequences of Bacteroides pyogenes Strains Isolated from the Uterus Holstein Dairy Cows with Metritis.</title>
        <authorList>
            <person name="Cunha F."/>
            <person name="Galvao K.N."/>
            <person name="Jeon S.J."/>
            <person name="Jeong K.C."/>
        </authorList>
    </citation>
    <scope>NUCLEOTIDE SEQUENCE [LARGE SCALE GENOMIC DNA]</scope>
    <source>
        <strain evidence="1 2">KG-31</strain>
    </source>
</reference>
<organism evidence="1 2">
    <name type="scientific">Bacteroides pyogenes</name>
    <dbReference type="NCBI Taxonomy" id="310300"/>
    <lineage>
        <taxon>Bacteria</taxon>
        <taxon>Pseudomonadati</taxon>
        <taxon>Bacteroidota</taxon>
        <taxon>Bacteroidia</taxon>
        <taxon>Bacteroidales</taxon>
        <taxon>Bacteroidaceae</taxon>
        <taxon>Bacteroides</taxon>
    </lineage>
</organism>
<dbReference type="InterPro" id="IPR032331">
    <property type="entry name" value="DUF4856"/>
</dbReference>
<dbReference type="PROSITE" id="PS51257">
    <property type="entry name" value="PROKAR_LIPOPROTEIN"/>
    <property type="match status" value="1"/>
</dbReference>